<evidence type="ECO:0000313" key="2">
    <source>
        <dbReference type="EMBL" id="DAG01091.1"/>
    </source>
</evidence>
<keyword evidence="1" id="KW-0812">Transmembrane</keyword>
<dbReference type="EMBL" id="BK016186">
    <property type="protein sequence ID" value="DAG01091.1"/>
    <property type="molecule type" value="Genomic_DNA"/>
</dbReference>
<protein>
    <submittedName>
        <fullName evidence="2">Uncharacterized protein</fullName>
    </submittedName>
</protein>
<keyword evidence="1" id="KW-0472">Membrane</keyword>
<name>A0A8S5V3A1_9CAUD</name>
<feature type="transmembrane region" description="Helical" evidence="1">
    <location>
        <begin position="6"/>
        <end position="27"/>
    </location>
</feature>
<reference evidence="2" key="1">
    <citation type="journal article" date="2021" name="Proc. Natl. Acad. Sci. U.S.A.">
        <title>A Catalog of Tens of Thousands of Viruses from Human Metagenomes Reveals Hidden Associations with Chronic Diseases.</title>
        <authorList>
            <person name="Tisza M.J."/>
            <person name="Buck C.B."/>
        </authorList>
    </citation>
    <scope>NUCLEOTIDE SEQUENCE</scope>
    <source>
        <strain evidence="2">Ct6YY1</strain>
    </source>
</reference>
<keyword evidence="1" id="KW-1133">Transmembrane helix</keyword>
<feature type="transmembrane region" description="Helical" evidence="1">
    <location>
        <begin position="39"/>
        <end position="59"/>
    </location>
</feature>
<proteinExistence type="predicted"/>
<organism evidence="2">
    <name type="scientific">Siphoviridae sp. ct6YY1</name>
    <dbReference type="NCBI Taxonomy" id="2825343"/>
    <lineage>
        <taxon>Viruses</taxon>
        <taxon>Duplodnaviria</taxon>
        <taxon>Heunggongvirae</taxon>
        <taxon>Uroviricota</taxon>
        <taxon>Caudoviricetes</taxon>
    </lineage>
</organism>
<evidence type="ECO:0000256" key="1">
    <source>
        <dbReference type="SAM" id="Phobius"/>
    </source>
</evidence>
<sequence length="64" mass="6402">MSTVAITITVMTAIVCLTTLGVLLYAVIAENPNIEDLGFGLVLATIITGVAVALAAAALGTRQG</sequence>
<accession>A0A8S5V3A1</accession>